<evidence type="ECO:0000313" key="3">
    <source>
        <dbReference type="Proteomes" id="UP000041254"/>
    </source>
</evidence>
<dbReference type="EMBL" id="CDMY01000390">
    <property type="protein sequence ID" value="CEM08984.1"/>
    <property type="molecule type" value="Genomic_DNA"/>
</dbReference>
<accession>A0A0G4F8F3</accession>
<dbReference type="InParanoid" id="A0A0G4F8F3"/>
<dbReference type="Proteomes" id="UP000041254">
    <property type="component" value="Unassembled WGS sequence"/>
</dbReference>
<feature type="region of interest" description="Disordered" evidence="1">
    <location>
        <begin position="71"/>
        <end position="163"/>
    </location>
</feature>
<sequence>MDQLTNETDSDRCAHLIACAERVGRGAAASQAASMAWLAKFQEMWAREAAGEEVDKDAWLKEAHRAARAAAEEAKRNFDKTTKANTKGANSKDDTPTARPTKEEPTPALALLPPPPSRDLPPRSPKQQPGCRSGSSSTSRRRRRGGRSSRRGARRRPSTASESEWLCPAAVRVSDRAPLPDTSLPPSPCCPWSVRGRPFVCPFGVVVRVSPVGVGVATCSSAMAGLSTSPTPQDVTIYPVAFQDGRSSENNTIIRVNHSVWSFDLLGRQKAFFTPDDLDRLREQRDEASRIAAASQAASMVWLAKFQERWAREAAGEEVDKETWGEEARLAAEAAAEEAKRHFDEATTAHTTHGTTPADASSFGRHCTAQHSIRHRRGCCCSTDLSNIISTYPLPHPQLHLDSSSTRRRISLSAPRALHPAADTQAPCRSCQAETCPHGPRGSNQGVEAAAPAGGEGEAVGVRGEEREGGQAPLPRKCHPDKVASAAAFQQLREAYEVAYEYVAKATVAAARVRFISDEWNRLIVTLNDRLARRTKELAMQYQQMTNTEPQEEDGEADDGQVPEWLDEPLPHYTSLPLHEAYEVACASLIGGTVGGRQKVFVTELARVPAQREEGKRRAAGSRAAGKAHLEKLREMWARQDAGEEVDEDSWLEEAWLAAEAAAAEAERNFDKTTAAATPLSVVRPFVREFGVGVRVSPVAVGVAEVVGHFRQDLTMSQLSRAHRCLHFIFRWLCCGFRRAHFDVD</sequence>
<dbReference type="AlphaFoldDB" id="A0A0G4F8F3"/>
<feature type="compositionally biased region" description="Basic residues" evidence="1">
    <location>
        <begin position="139"/>
        <end position="157"/>
    </location>
</feature>
<dbReference type="VEuPathDB" id="CryptoDB:Vbra_21250"/>
<feature type="compositionally biased region" description="Basic and acidic residues" evidence="1">
    <location>
        <begin position="71"/>
        <end position="82"/>
    </location>
</feature>
<gene>
    <name evidence="2" type="ORF">Vbra_21250</name>
</gene>
<feature type="compositionally biased region" description="Pro residues" evidence="1">
    <location>
        <begin position="112"/>
        <end position="124"/>
    </location>
</feature>
<proteinExistence type="predicted"/>
<keyword evidence="3" id="KW-1185">Reference proteome</keyword>
<reference evidence="2 3" key="1">
    <citation type="submission" date="2014-11" db="EMBL/GenBank/DDBJ databases">
        <authorList>
            <person name="Zhu J."/>
            <person name="Qi W."/>
            <person name="Song R."/>
        </authorList>
    </citation>
    <scope>NUCLEOTIDE SEQUENCE [LARGE SCALE GENOMIC DNA]</scope>
</reference>
<evidence type="ECO:0000256" key="1">
    <source>
        <dbReference type="SAM" id="MobiDB-lite"/>
    </source>
</evidence>
<organism evidence="2 3">
    <name type="scientific">Vitrella brassicaformis (strain CCMP3155)</name>
    <dbReference type="NCBI Taxonomy" id="1169540"/>
    <lineage>
        <taxon>Eukaryota</taxon>
        <taxon>Sar</taxon>
        <taxon>Alveolata</taxon>
        <taxon>Colpodellida</taxon>
        <taxon>Vitrellaceae</taxon>
        <taxon>Vitrella</taxon>
    </lineage>
</organism>
<feature type="region of interest" description="Disordered" evidence="1">
    <location>
        <begin position="437"/>
        <end position="457"/>
    </location>
</feature>
<evidence type="ECO:0000313" key="2">
    <source>
        <dbReference type="EMBL" id="CEM08984.1"/>
    </source>
</evidence>
<feature type="compositionally biased region" description="Basic and acidic residues" evidence="1">
    <location>
        <begin position="90"/>
        <end position="105"/>
    </location>
</feature>
<protein>
    <submittedName>
        <fullName evidence="2">Uncharacterized protein</fullName>
    </submittedName>
</protein>
<name>A0A0G4F8F3_VITBC</name>